<evidence type="ECO:0000256" key="1">
    <source>
        <dbReference type="ARBA" id="ARBA00004651"/>
    </source>
</evidence>
<feature type="transmembrane region" description="Helical" evidence="7">
    <location>
        <begin position="174"/>
        <end position="196"/>
    </location>
</feature>
<dbReference type="OrthoDB" id="7834831at2"/>
<sequence length="315" mass="34278">MTRIILRRLMVAVPTLILVSMLVFALQKLLPGDPVLTMAGEERDPAVLEYLREKYRLNDPIPVQYFAWIGQVVQGDFGVSLRTDAPVTELIAQKLPVTIQLAAMAMVFALLIGIPAGIIAAVRKGTAVDYGANILALSGLSIPNFWLGIMLILLVSVQWRLLPASGYVSPSQDLWLSLKTMLMPAFVLGNALAATLMRHTRSAMLSVLRSDYIRTARAKGLLGPAVVLKHAFRNALVPIVTLVTLLFGELLAGAVLTEQVFTIPGFGKLIVDAVFNRDYAVVQGVVLCTAIGFIAMNLLADVLYILINPRLRHPS</sequence>
<comment type="similarity">
    <text evidence="7">Belongs to the binding-protein-dependent transport system permease family.</text>
</comment>
<name>A0A0A0D1W1_9PROT</name>
<dbReference type="Gene3D" id="1.10.3720.10">
    <property type="entry name" value="MetI-like"/>
    <property type="match status" value="1"/>
</dbReference>
<dbReference type="Pfam" id="PF19300">
    <property type="entry name" value="BPD_transp_1_N"/>
    <property type="match status" value="1"/>
</dbReference>
<organism evidence="9 10">
    <name type="scientific">Inquilinus limosus MP06</name>
    <dbReference type="NCBI Taxonomy" id="1398085"/>
    <lineage>
        <taxon>Bacteria</taxon>
        <taxon>Pseudomonadati</taxon>
        <taxon>Pseudomonadota</taxon>
        <taxon>Alphaproteobacteria</taxon>
        <taxon>Rhodospirillales</taxon>
        <taxon>Rhodospirillaceae</taxon>
        <taxon>Inquilinus</taxon>
    </lineage>
</organism>
<dbReference type="SUPFAM" id="SSF161098">
    <property type="entry name" value="MetI-like"/>
    <property type="match status" value="1"/>
</dbReference>
<dbReference type="GO" id="GO:0005886">
    <property type="term" value="C:plasma membrane"/>
    <property type="evidence" value="ECO:0007669"/>
    <property type="project" value="UniProtKB-SubCell"/>
</dbReference>
<dbReference type="Pfam" id="PF00528">
    <property type="entry name" value="BPD_transp_1"/>
    <property type="match status" value="1"/>
</dbReference>
<dbReference type="InterPro" id="IPR045621">
    <property type="entry name" value="BPD_transp_1_N"/>
</dbReference>
<evidence type="ECO:0000256" key="2">
    <source>
        <dbReference type="ARBA" id="ARBA00022448"/>
    </source>
</evidence>
<evidence type="ECO:0000313" key="9">
    <source>
        <dbReference type="EMBL" id="KGM31995.1"/>
    </source>
</evidence>
<dbReference type="CDD" id="cd06261">
    <property type="entry name" value="TM_PBP2"/>
    <property type="match status" value="1"/>
</dbReference>
<evidence type="ECO:0000256" key="6">
    <source>
        <dbReference type="ARBA" id="ARBA00023136"/>
    </source>
</evidence>
<dbReference type="PROSITE" id="PS50928">
    <property type="entry name" value="ABC_TM1"/>
    <property type="match status" value="1"/>
</dbReference>
<evidence type="ECO:0000313" key="10">
    <source>
        <dbReference type="Proteomes" id="UP000029995"/>
    </source>
</evidence>
<dbReference type="InterPro" id="IPR035906">
    <property type="entry name" value="MetI-like_sf"/>
</dbReference>
<proteinExistence type="inferred from homology"/>
<keyword evidence="4 7" id="KW-0812">Transmembrane</keyword>
<dbReference type="Proteomes" id="UP000029995">
    <property type="component" value="Unassembled WGS sequence"/>
</dbReference>
<evidence type="ECO:0000259" key="8">
    <source>
        <dbReference type="PROSITE" id="PS50928"/>
    </source>
</evidence>
<evidence type="ECO:0000256" key="4">
    <source>
        <dbReference type="ARBA" id="ARBA00022692"/>
    </source>
</evidence>
<feature type="transmembrane region" description="Helical" evidence="7">
    <location>
        <begin position="235"/>
        <end position="261"/>
    </location>
</feature>
<dbReference type="EMBL" id="JANX01000395">
    <property type="protein sequence ID" value="KGM31995.1"/>
    <property type="molecule type" value="Genomic_DNA"/>
</dbReference>
<evidence type="ECO:0000256" key="5">
    <source>
        <dbReference type="ARBA" id="ARBA00022989"/>
    </source>
</evidence>
<keyword evidence="3" id="KW-1003">Cell membrane</keyword>
<gene>
    <name evidence="9" type="ORF">P409_23980</name>
</gene>
<evidence type="ECO:0000256" key="7">
    <source>
        <dbReference type="RuleBase" id="RU363032"/>
    </source>
</evidence>
<dbReference type="PANTHER" id="PTHR43163">
    <property type="entry name" value="DIPEPTIDE TRANSPORT SYSTEM PERMEASE PROTEIN DPPB-RELATED"/>
    <property type="match status" value="1"/>
</dbReference>
<feature type="transmembrane region" description="Helical" evidence="7">
    <location>
        <begin position="281"/>
        <end position="307"/>
    </location>
</feature>
<keyword evidence="6 7" id="KW-0472">Membrane</keyword>
<feature type="transmembrane region" description="Helical" evidence="7">
    <location>
        <begin position="134"/>
        <end position="154"/>
    </location>
</feature>
<comment type="caution">
    <text evidence="9">The sequence shown here is derived from an EMBL/GenBank/DDBJ whole genome shotgun (WGS) entry which is preliminary data.</text>
</comment>
<feature type="transmembrane region" description="Helical" evidence="7">
    <location>
        <begin position="99"/>
        <end position="122"/>
    </location>
</feature>
<dbReference type="InterPro" id="IPR000515">
    <property type="entry name" value="MetI-like"/>
</dbReference>
<comment type="subcellular location">
    <subcellularLocation>
        <location evidence="1 7">Cell membrane</location>
        <topology evidence="1 7">Multi-pass membrane protein</topology>
    </subcellularLocation>
</comment>
<dbReference type="PANTHER" id="PTHR43163:SF6">
    <property type="entry name" value="DIPEPTIDE TRANSPORT SYSTEM PERMEASE PROTEIN DPPB-RELATED"/>
    <property type="match status" value="1"/>
</dbReference>
<dbReference type="GO" id="GO:0071916">
    <property type="term" value="F:dipeptide transmembrane transporter activity"/>
    <property type="evidence" value="ECO:0007669"/>
    <property type="project" value="TreeGrafter"/>
</dbReference>
<dbReference type="RefSeq" id="WP_034844597.1">
    <property type="nucleotide sequence ID" value="NZ_JANX01000395.1"/>
</dbReference>
<evidence type="ECO:0000256" key="3">
    <source>
        <dbReference type="ARBA" id="ARBA00022475"/>
    </source>
</evidence>
<reference evidence="9 10" key="1">
    <citation type="submission" date="2014-01" db="EMBL/GenBank/DDBJ databases">
        <title>Genome sequence determination for a cystic fibrosis isolate, Inquilinus limosus.</title>
        <authorList>
            <person name="Pino M."/>
            <person name="Di Conza J."/>
            <person name="Gutkind G."/>
        </authorList>
    </citation>
    <scope>NUCLEOTIDE SEQUENCE [LARGE SCALE GENOMIC DNA]</scope>
    <source>
        <strain evidence="9 10">MP06</strain>
    </source>
</reference>
<feature type="domain" description="ABC transmembrane type-1" evidence="8">
    <location>
        <begin position="95"/>
        <end position="304"/>
    </location>
</feature>
<protein>
    <submittedName>
        <fullName evidence="9">Peptide ABC transporter</fullName>
    </submittedName>
</protein>
<keyword evidence="5 7" id="KW-1133">Transmembrane helix</keyword>
<dbReference type="AlphaFoldDB" id="A0A0A0D1W1"/>
<keyword evidence="2 7" id="KW-0813">Transport</keyword>
<accession>A0A0A0D1W1</accession>